<dbReference type="RefSeq" id="WP_226599114.1">
    <property type="nucleotide sequence ID" value="NZ_BNDY01000017.1"/>
</dbReference>
<proteinExistence type="predicted"/>
<protein>
    <submittedName>
        <fullName evidence="1">Uncharacterized protein</fullName>
    </submittedName>
</protein>
<reference evidence="1" key="1">
    <citation type="submission" date="2024-05" db="EMBL/GenBank/DDBJ databases">
        <title>Whole genome shotgun sequence of Streptomyces violascens NBRC 12920.</title>
        <authorList>
            <person name="Komaki H."/>
            <person name="Tamura T."/>
        </authorList>
    </citation>
    <scope>NUCLEOTIDE SEQUENCE</scope>
    <source>
        <strain evidence="1">NBRC 12920</strain>
    </source>
</reference>
<keyword evidence="2" id="KW-1185">Reference proteome</keyword>
<comment type="caution">
    <text evidence="1">The sequence shown here is derived from an EMBL/GenBank/DDBJ whole genome shotgun (WGS) entry which is preliminary data.</text>
</comment>
<accession>A0ABQ3QS89</accession>
<gene>
    <name evidence="1" type="ORF">Sviol_45180</name>
</gene>
<dbReference type="Proteomes" id="UP001050808">
    <property type="component" value="Unassembled WGS sequence"/>
</dbReference>
<evidence type="ECO:0000313" key="1">
    <source>
        <dbReference type="EMBL" id="GHI40110.1"/>
    </source>
</evidence>
<dbReference type="EMBL" id="BNDY01000017">
    <property type="protein sequence ID" value="GHI40110.1"/>
    <property type="molecule type" value="Genomic_DNA"/>
</dbReference>
<evidence type="ECO:0000313" key="2">
    <source>
        <dbReference type="Proteomes" id="UP001050808"/>
    </source>
</evidence>
<sequence length="182" mass="19737">MLQARDEHGRQMRNPGPTALSRMVANLGRGNAFVIVERVDDETDGDSYVQVCLRDDNTYQPEFHNGTAAEHHHTPTISQEKAIVALSGWTMGRPDWRTPSCGTTSVLRSRALTDPAVAQLRRMGMTSGLVAGMVGRAASGVARTATMVTGLTQCGQLRMAVRLTDLRHRRTPPIAVTAGSSR</sequence>
<organism evidence="1 2">
    <name type="scientific">Streptomyces violascens</name>
    <dbReference type="NCBI Taxonomy" id="67381"/>
    <lineage>
        <taxon>Bacteria</taxon>
        <taxon>Bacillati</taxon>
        <taxon>Actinomycetota</taxon>
        <taxon>Actinomycetes</taxon>
        <taxon>Kitasatosporales</taxon>
        <taxon>Streptomycetaceae</taxon>
        <taxon>Streptomyces</taxon>
    </lineage>
</organism>
<name>A0ABQ3QS89_9ACTN</name>